<dbReference type="GO" id="GO:0009306">
    <property type="term" value="P:protein secretion"/>
    <property type="evidence" value="ECO:0007669"/>
    <property type="project" value="InterPro"/>
</dbReference>
<keyword evidence="3" id="KW-0472">Membrane</keyword>
<dbReference type="Gene3D" id="3.40.1690.10">
    <property type="entry name" value="secretion proteins EscU"/>
    <property type="match status" value="1"/>
</dbReference>
<gene>
    <name evidence="4" type="ORF">SAMN04488047_11023</name>
</gene>
<dbReference type="EMBL" id="FOXA01000010">
    <property type="protein sequence ID" value="SFP65278.1"/>
    <property type="molecule type" value="Genomic_DNA"/>
</dbReference>
<dbReference type="InterPro" id="IPR006135">
    <property type="entry name" value="T3SS_substrate_exporter"/>
</dbReference>
<name>A0A1I5S3D2_9RHOB</name>
<keyword evidence="3" id="KW-1133">Transmembrane helix</keyword>
<feature type="transmembrane region" description="Helical" evidence="3">
    <location>
        <begin position="35"/>
        <end position="54"/>
    </location>
</feature>
<dbReference type="PANTHER" id="PTHR30531">
    <property type="entry name" value="FLAGELLAR BIOSYNTHETIC PROTEIN FLHB"/>
    <property type="match status" value="1"/>
</dbReference>
<dbReference type="RefSeq" id="WP_093422557.1">
    <property type="nucleotide sequence ID" value="NZ_FOXA01000010.1"/>
</dbReference>
<keyword evidence="4" id="KW-0966">Cell projection</keyword>
<dbReference type="Proteomes" id="UP000199356">
    <property type="component" value="Unassembled WGS sequence"/>
</dbReference>
<dbReference type="PRINTS" id="PR00950">
    <property type="entry name" value="TYPE3IMSPROT"/>
</dbReference>
<evidence type="ECO:0000313" key="5">
    <source>
        <dbReference type="Proteomes" id="UP000199356"/>
    </source>
</evidence>
<feature type="transmembrane region" description="Helical" evidence="3">
    <location>
        <begin position="195"/>
        <end position="217"/>
    </location>
</feature>
<dbReference type="InterPro" id="IPR029025">
    <property type="entry name" value="T3SS_substrate_exporter_C"/>
</dbReference>
<comment type="similarity">
    <text evidence="1">Belongs to the type III secretion exporter family.</text>
</comment>
<evidence type="ECO:0000256" key="2">
    <source>
        <dbReference type="SAM" id="MobiDB-lite"/>
    </source>
</evidence>
<feature type="region of interest" description="Disordered" evidence="2">
    <location>
        <begin position="1"/>
        <end position="33"/>
    </location>
</feature>
<reference evidence="4 5" key="1">
    <citation type="submission" date="2016-10" db="EMBL/GenBank/DDBJ databases">
        <authorList>
            <person name="de Groot N.N."/>
        </authorList>
    </citation>
    <scope>NUCLEOTIDE SEQUENCE [LARGE SCALE GENOMIC DNA]</scope>
    <source>
        <strain evidence="4 5">DSM 19547</strain>
    </source>
</reference>
<evidence type="ECO:0000313" key="4">
    <source>
        <dbReference type="EMBL" id="SFP65278.1"/>
    </source>
</evidence>
<dbReference type="AlphaFoldDB" id="A0A1I5S3D2"/>
<dbReference type="SUPFAM" id="SSF160544">
    <property type="entry name" value="EscU C-terminal domain-like"/>
    <property type="match status" value="1"/>
</dbReference>
<evidence type="ECO:0000256" key="1">
    <source>
        <dbReference type="ARBA" id="ARBA00010690"/>
    </source>
</evidence>
<keyword evidence="4" id="KW-0969">Cilium</keyword>
<feature type="compositionally biased region" description="Basic and acidic residues" evidence="2">
    <location>
        <begin position="7"/>
        <end position="17"/>
    </location>
</feature>
<dbReference type="GO" id="GO:0005886">
    <property type="term" value="C:plasma membrane"/>
    <property type="evidence" value="ECO:0007669"/>
    <property type="project" value="TreeGrafter"/>
</dbReference>
<feature type="transmembrane region" description="Helical" evidence="3">
    <location>
        <begin position="95"/>
        <end position="116"/>
    </location>
</feature>
<keyword evidence="3" id="KW-0812">Transmembrane</keyword>
<dbReference type="STRING" id="441119.SAMN04488047_11023"/>
<keyword evidence="4" id="KW-0282">Flagellum</keyword>
<dbReference type="Pfam" id="PF01312">
    <property type="entry name" value="Bac_export_2"/>
    <property type="match status" value="1"/>
</dbReference>
<dbReference type="OrthoDB" id="9807950at2"/>
<dbReference type="Gene3D" id="6.10.250.2080">
    <property type="match status" value="1"/>
</dbReference>
<organism evidence="4 5">
    <name type="scientific">Tranquillimonas alkanivorans</name>
    <dbReference type="NCBI Taxonomy" id="441119"/>
    <lineage>
        <taxon>Bacteria</taxon>
        <taxon>Pseudomonadati</taxon>
        <taxon>Pseudomonadota</taxon>
        <taxon>Alphaproteobacteria</taxon>
        <taxon>Rhodobacterales</taxon>
        <taxon>Roseobacteraceae</taxon>
        <taxon>Tranquillimonas</taxon>
    </lineage>
</organism>
<evidence type="ECO:0000256" key="3">
    <source>
        <dbReference type="SAM" id="Phobius"/>
    </source>
</evidence>
<dbReference type="PANTHER" id="PTHR30531:SF12">
    <property type="entry name" value="FLAGELLAR BIOSYNTHETIC PROTEIN FLHB"/>
    <property type="match status" value="1"/>
</dbReference>
<proteinExistence type="inferred from homology"/>
<protein>
    <submittedName>
        <fullName evidence="4">Flagellar biosynthetic protein FlhB</fullName>
    </submittedName>
</protein>
<keyword evidence="5" id="KW-1185">Reference proteome</keyword>
<sequence length="374" mass="41180">MADDEDKSSKTEEPTERKLRKARQKGDVPSSRETGTAMTVFSLFVLTVFLLPTLSGRLIETLQNLISTAGQVRIGAGSAGVRDIGGVMSSLSGELAAALMPALLVLVLGAAFGVLIQGETVVSPERIRPKLSKISPLAGFKRMFSADTLVEFLKNVTKVLVVGAIALYVGRQAVADIWRAPGFVPEDLPEYIRRAVSLLLITSTVFLVPVAIGDILWKRAQWIKKQRMSLREVRDEHKEAEGDPQLKAKRTDLRRQRARQRIAAAVPTASVILTNPTHYAVALRYQAGVDAAPVCVAKGTDLMARQIRDLARTHEVPVVENRPLARALHDMVEVDDQIPIEHWQAVAEIIGYVNDLRRNIRRRPPAGSSLRDRD</sequence>
<accession>A0A1I5S3D2</accession>